<keyword evidence="4" id="KW-0808">Transferase</keyword>
<proteinExistence type="predicted"/>
<dbReference type="GO" id="GO:0000155">
    <property type="term" value="F:phosphorelay sensor kinase activity"/>
    <property type="evidence" value="ECO:0007669"/>
    <property type="project" value="InterPro"/>
</dbReference>
<name>A0A857LLI5_9ACTN</name>
<sequence>MRDPLAPPGLTRRSITFDIVVAALFGLVAIPIHAFEGTSSVVAAILVTVALACRRIAPSTMMVCALASAAVQSIDLRIAVLPCAAYAILFYTVGDHPDRRVRFGSLAVAVAGSILAGILFPFVYGLDDGLADRAAGHLIGVLGCAVVVGGGWATGFIRHQRHSVEQARVAETIAELERKRLLDLYAEQTERTRLARDMHDVVAHSLAVVVAQAEGARYAMATDPGAAHDALGVIADTAREALRDVRGLLEELRRDDRPVEVTATARRRLIERMRAAGMTITDLTGSPGHIAPEIADSAFRILTESLTNALKYGDLHQPVSIAEHHCDGRYTLTVRNTVAADPLAPGGAGHGIVGMTERAQRVGGTLTAAPDGALWVTELTVPERTSA</sequence>
<evidence type="ECO:0000256" key="5">
    <source>
        <dbReference type="ARBA" id="ARBA00022741"/>
    </source>
</evidence>
<evidence type="ECO:0000256" key="6">
    <source>
        <dbReference type="ARBA" id="ARBA00022777"/>
    </source>
</evidence>
<evidence type="ECO:0000256" key="1">
    <source>
        <dbReference type="ARBA" id="ARBA00000085"/>
    </source>
</evidence>
<dbReference type="PANTHER" id="PTHR24421">
    <property type="entry name" value="NITRATE/NITRITE SENSOR PROTEIN NARX-RELATED"/>
    <property type="match status" value="1"/>
</dbReference>
<protein>
    <recommendedName>
        <fullName evidence="2">histidine kinase</fullName>
        <ecNumber evidence="2">2.7.13.3</ecNumber>
    </recommendedName>
</protein>
<gene>
    <name evidence="11" type="ORF">GII30_07750</name>
</gene>
<evidence type="ECO:0000313" key="11">
    <source>
        <dbReference type="EMBL" id="QHN39081.1"/>
    </source>
</evidence>
<dbReference type="Gene3D" id="3.30.565.10">
    <property type="entry name" value="Histidine kinase-like ATPase, C-terminal domain"/>
    <property type="match status" value="1"/>
</dbReference>
<dbReference type="Pfam" id="PF23539">
    <property type="entry name" value="DUF7134"/>
    <property type="match status" value="1"/>
</dbReference>
<evidence type="ECO:0000256" key="2">
    <source>
        <dbReference type="ARBA" id="ARBA00012438"/>
    </source>
</evidence>
<evidence type="ECO:0000256" key="8">
    <source>
        <dbReference type="ARBA" id="ARBA00023012"/>
    </source>
</evidence>
<dbReference type="AlphaFoldDB" id="A0A857LLI5"/>
<evidence type="ECO:0000259" key="10">
    <source>
        <dbReference type="Pfam" id="PF23539"/>
    </source>
</evidence>
<dbReference type="GO" id="GO:0005524">
    <property type="term" value="F:ATP binding"/>
    <property type="evidence" value="ECO:0007669"/>
    <property type="project" value="UniProtKB-KW"/>
</dbReference>
<dbReference type="SUPFAM" id="SSF55874">
    <property type="entry name" value="ATPase domain of HSP90 chaperone/DNA topoisomerase II/histidine kinase"/>
    <property type="match status" value="1"/>
</dbReference>
<dbReference type="Pfam" id="PF07730">
    <property type="entry name" value="HisKA_3"/>
    <property type="match status" value="1"/>
</dbReference>
<dbReference type="InterPro" id="IPR050482">
    <property type="entry name" value="Sensor_HK_TwoCompSys"/>
</dbReference>
<dbReference type="GO" id="GO:0016020">
    <property type="term" value="C:membrane"/>
    <property type="evidence" value="ECO:0007669"/>
    <property type="project" value="InterPro"/>
</dbReference>
<dbReference type="InterPro" id="IPR055558">
    <property type="entry name" value="DUF7134"/>
</dbReference>
<organism evidence="11">
    <name type="scientific">Gordonia amarae</name>
    <dbReference type="NCBI Taxonomy" id="36821"/>
    <lineage>
        <taxon>Bacteria</taxon>
        <taxon>Bacillati</taxon>
        <taxon>Actinomycetota</taxon>
        <taxon>Actinomycetes</taxon>
        <taxon>Mycobacteriales</taxon>
        <taxon>Gordoniaceae</taxon>
        <taxon>Gordonia</taxon>
    </lineage>
</organism>
<feature type="domain" description="DUF7134" evidence="10">
    <location>
        <begin position="11"/>
        <end position="161"/>
    </location>
</feature>
<keyword evidence="6 11" id="KW-0418">Kinase</keyword>
<dbReference type="CDD" id="cd16917">
    <property type="entry name" value="HATPase_UhpB-NarQ-NarX-like"/>
    <property type="match status" value="1"/>
</dbReference>
<evidence type="ECO:0000256" key="7">
    <source>
        <dbReference type="ARBA" id="ARBA00022840"/>
    </source>
</evidence>
<dbReference type="PANTHER" id="PTHR24421:SF10">
    <property type="entry name" value="NITRATE_NITRITE SENSOR PROTEIN NARQ"/>
    <property type="match status" value="1"/>
</dbReference>
<dbReference type="EC" id="2.7.13.3" evidence="2"/>
<evidence type="ECO:0000259" key="9">
    <source>
        <dbReference type="Pfam" id="PF07730"/>
    </source>
</evidence>
<reference evidence="11" key="1">
    <citation type="journal article" date="2021" name="Nat. Microbiol.">
        <title>Cocultivation of an ultrasmall environmental parasitic bacterium with lytic ability against bacteria associated with wastewater foams.</title>
        <authorList>
            <person name="Batinovic S."/>
            <person name="Rose J.J.A."/>
            <person name="Ratcliffe J."/>
            <person name="Seviour R.J."/>
            <person name="Petrovski S."/>
        </authorList>
    </citation>
    <scope>NUCLEOTIDE SEQUENCE</scope>
    <source>
        <strain evidence="11">CON44</strain>
    </source>
</reference>
<dbReference type="RefSeq" id="WP_005189678.1">
    <property type="nucleotide sequence ID" value="NZ_CP045808.1"/>
</dbReference>
<keyword evidence="5" id="KW-0547">Nucleotide-binding</keyword>
<dbReference type="GO" id="GO:0046983">
    <property type="term" value="F:protein dimerization activity"/>
    <property type="evidence" value="ECO:0007669"/>
    <property type="project" value="InterPro"/>
</dbReference>
<evidence type="ECO:0000256" key="3">
    <source>
        <dbReference type="ARBA" id="ARBA00022553"/>
    </source>
</evidence>
<feature type="domain" description="Signal transduction histidine kinase subgroup 3 dimerisation and phosphoacceptor" evidence="9">
    <location>
        <begin position="190"/>
        <end position="255"/>
    </location>
</feature>
<accession>A0A857LLI5</accession>
<keyword evidence="8" id="KW-0902">Two-component regulatory system</keyword>
<dbReference type="InterPro" id="IPR036890">
    <property type="entry name" value="HATPase_C_sf"/>
</dbReference>
<keyword evidence="3" id="KW-0597">Phosphoprotein</keyword>
<dbReference type="Gene3D" id="1.20.5.1930">
    <property type="match status" value="1"/>
</dbReference>
<keyword evidence="7" id="KW-0067">ATP-binding</keyword>
<comment type="catalytic activity">
    <reaction evidence="1">
        <text>ATP + protein L-histidine = ADP + protein N-phospho-L-histidine.</text>
        <dbReference type="EC" id="2.7.13.3"/>
    </reaction>
</comment>
<dbReference type="EMBL" id="CP045810">
    <property type="protein sequence ID" value="QHN39081.1"/>
    <property type="molecule type" value="Genomic_DNA"/>
</dbReference>
<dbReference type="InterPro" id="IPR011712">
    <property type="entry name" value="Sig_transdc_His_kin_sub3_dim/P"/>
</dbReference>
<evidence type="ECO:0000256" key="4">
    <source>
        <dbReference type="ARBA" id="ARBA00022679"/>
    </source>
</evidence>